<keyword evidence="2" id="KW-1185">Reference proteome</keyword>
<protein>
    <submittedName>
        <fullName evidence="1">Haloacid dehalogenase</fullName>
    </submittedName>
</protein>
<reference evidence="1 2" key="1">
    <citation type="submission" date="2020-01" db="EMBL/GenBank/DDBJ databases">
        <title>Paenibacillus soybeanensis sp. nov. isolated from the nodules of soybean (Glycine max(L.) Merr).</title>
        <authorList>
            <person name="Wang H."/>
        </authorList>
    </citation>
    <scope>NUCLEOTIDE SEQUENCE [LARGE SCALE GENOMIC DNA]</scope>
    <source>
        <strain evidence="1 2">T1</strain>
    </source>
</reference>
<dbReference type="InterPro" id="IPR036412">
    <property type="entry name" value="HAD-like_sf"/>
</dbReference>
<dbReference type="EMBL" id="JAAAMV010000021">
    <property type="protein sequence ID" value="NBD26496.1"/>
    <property type="molecule type" value="Genomic_DNA"/>
</dbReference>
<organism evidence="1 2">
    <name type="scientific">Paenibacillus glycinis</name>
    <dbReference type="NCBI Taxonomy" id="2697035"/>
    <lineage>
        <taxon>Bacteria</taxon>
        <taxon>Bacillati</taxon>
        <taxon>Bacillota</taxon>
        <taxon>Bacilli</taxon>
        <taxon>Bacillales</taxon>
        <taxon>Paenibacillaceae</taxon>
        <taxon>Paenibacillus</taxon>
    </lineage>
</organism>
<evidence type="ECO:0000313" key="1">
    <source>
        <dbReference type="EMBL" id="NBD26496.1"/>
    </source>
</evidence>
<gene>
    <name evidence="1" type="ORF">GT019_21705</name>
</gene>
<dbReference type="InterPro" id="IPR023214">
    <property type="entry name" value="HAD_sf"/>
</dbReference>
<dbReference type="RefSeq" id="WP_161745349.1">
    <property type="nucleotide sequence ID" value="NZ_JAAAMV010000021.1"/>
</dbReference>
<dbReference type="SUPFAM" id="SSF56784">
    <property type="entry name" value="HAD-like"/>
    <property type="match status" value="1"/>
</dbReference>
<comment type="caution">
    <text evidence="1">The sequence shown here is derived from an EMBL/GenBank/DDBJ whole genome shotgun (WGS) entry which is preliminary data.</text>
</comment>
<dbReference type="PANTHER" id="PTHR43611">
    <property type="entry name" value="ALPHA-D-GLUCOSE 1-PHOSPHATE PHOSPHATASE"/>
    <property type="match status" value="1"/>
</dbReference>
<dbReference type="Gene3D" id="1.10.150.240">
    <property type="entry name" value="Putative phosphatase, domain 2"/>
    <property type="match status" value="1"/>
</dbReference>
<dbReference type="PANTHER" id="PTHR43611:SF3">
    <property type="entry name" value="FLAVIN MONONUCLEOTIDE HYDROLASE 1, CHLOROPLATIC"/>
    <property type="match status" value="1"/>
</dbReference>
<name>A0ABW9XVE6_9BACL</name>
<evidence type="ECO:0000313" key="2">
    <source>
        <dbReference type="Proteomes" id="UP000665561"/>
    </source>
</evidence>
<dbReference type="Proteomes" id="UP000665561">
    <property type="component" value="Unassembled WGS sequence"/>
</dbReference>
<sequence length="195" mass="21372">MNKKQLILDAGGVIVTNLTPGFWETIAAAASGSYEEIRAAYAADIRDGLWTGALAEAEFWSWLSAHCPGLAEQEARALLHRNIRLLPAFHCIPAWSLLADVHILSNHRAEWLGPHLERLGPHLGHVVISSEAGASKPSGEIYAALHAKLNPSASVLYVDDHRKNLTPAEALGWQGLLADEEGSWIEQANRWLHKE</sequence>
<dbReference type="InterPro" id="IPR023198">
    <property type="entry name" value="PGP-like_dom2"/>
</dbReference>
<dbReference type="Gene3D" id="3.40.50.1000">
    <property type="entry name" value="HAD superfamily/HAD-like"/>
    <property type="match status" value="1"/>
</dbReference>
<accession>A0ABW9XVE6</accession>
<proteinExistence type="predicted"/>